<keyword evidence="1" id="KW-0472">Membrane</keyword>
<organism evidence="2 3">
    <name type="scientific">Pseudobacteriovorax antillogorgiicola</name>
    <dbReference type="NCBI Taxonomy" id="1513793"/>
    <lineage>
        <taxon>Bacteria</taxon>
        <taxon>Pseudomonadati</taxon>
        <taxon>Bdellovibrionota</taxon>
        <taxon>Oligoflexia</taxon>
        <taxon>Oligoflexales</taxon>
        <taxon>Pseudobacteriovoracaceae</taxon>
        <taxon>Pseudobacteriovorax</taxon>
    </lineage>
</organism>
<keyword evidence="1" id="KW-1133">Transmembrane helix</keyword>
<dbReference type="GO" id="GO:0009271">
    <property type="term" value="P:phage shock"/>
    <property type="evidence" value="ECO:0007669"/>
    <property type="project" value="InterPro"/>
</dbReference>
<dbReference type="Proteomes" id="UP000192907">
    <property type="component" value="Unassembled WGS sequence"/>
</dbReference>
<keyword evidence="3" id="KW-1185">Reference proteome</keyword>
<protein>
    <submittedName>
        <fullName evidence="2">Phage shock protein B</fullName>
    </submittedName>
</protein>
<dbReference type="AlphaFoldDB" id="A0A1Y6BVA2"/>
<dbReference type="RefSeq" id="WP_132319394.1">
    <property type="nucleotide sequence ID" value="NZ_FWZT01000009.1"/>
</dbReference>
<feature type="transmembrane region" description="Helical" evidence="1">
    <location>
        <begin position="6"/>
        <end position="26"/>
    </location>
</feature>
<gene>
    <name evidence="2" type="ORF">SAMN06296036_10970</name>
</gene>
<keyword evidence="1" id="KW-0812">Transmembrane</keyword>
<proteinExistence type="predicted"/>
<sequence>MENLESIVAIVCIFVICPLIVFHYVFGSRRTVSNDDGGKYQELQQKARLLEDRIQTLERILDREYPRWRKS</sequence>
<dbReference type="InterPro" id="IPR009554">
    <property type="entry name" value="Phageshock_PspB"/>
</dbReference>
<dbReference type="OrthoDB" id="6198106at2"/>
<dbReference type="NCBIfam" id="TIGR02976">
    <property type="entry name" value="phageshock_pspB"/>
    <property type="match status" value="1"/>
</dbReference>
<evidence type="ECO:0000256" key="1">
    <source>
        <dbReference type="SAM" id="Phobius"/>
    </source>
</evidence>
<accession>A0A1Y6BVA2</accession>
<dbReference type="EMBL" id="FWZT01000009">
    <property type="protein sequence ID" value="SMF29033.1"/>
    <property type="molecule type" value="Genomic_DNA"/>
</dbReference>
<evidence type="ECO:0000313" key="2">
    <source>
        <dbReference type="EMBL" id="SMF29033.1"/>
    </source>
</evidence>
<dbReference type="STRING" id="1513793.SAMN06296036_10970"/>
<dbReference type="Pfam" id="PF06667">
    <property type="entry name" value="PspB"/>
    <property type="match status" value="1"/>
</dbReference>
<reference evidence="3" key="1">
    <citation type="submission" date="2017-04" db="EMBL/GenBank/DDBJ databases">
        <authorList>
            <person name="Varghese N."/>
            <person name="Submissions S."/>
        </authorList>
    </citation>
    <scope>NUCLEOTIDE SEQUENCE [LARGE SCALE GENOMIC DNA]</scope>
    <source>
        <strain evidence="3">RKEM611</strain>
    </source>
</reference>
<dbReference type="GO" id="GO:0006355">
    <property type="term" value="P:regulation of DNA-templated transcription"/>
    <property type="evidence" value="ECO:0007669"/>
    <property type="project" value="InterPro"/>
</dbReference>
<evidence type="ECO:0000313" key="3">
    <source>
        <dbReference type="Proteomes" id="UP000192907"/>
    </source>
</evidence>
<name>A0A1Y6BVA2_9BACT</name>